<dbReference type="InterPro" id="IPR004675">
    <property type="entry name" value="AhpD_core"/>
</dbReference>
<dbReference type="NCBIfam" id="TIGR00778">
    <property type="entry name" value="ahpD_dom"/>
    <property type="match status" value="1"/>
</dbReference>
<sequence>MSKRLNPYTTAPDTMKPMIALEAAIKESGLEHSLIHLVKMRASQINGCAYCLHMHSADAIKEGERPARLFLLDAWHESALFTARERAALAWTDALTLISQTHAPDEAYEEVLRHFSPEETVKLTLLIGTINTWNRIAIGFRSAHPHDRPAKADATAA</sequence>
<proteinExistence type="predicted"/>
<evidence type="ECO:0000313" key="2">
    <source>
        <dbReference type="EMBL" id="MFC5418566.1"/>
    </source>
</evidence>
<dbReference type="Gene3D" id="1.20.1290.10">
    <property type="entry name" value="AhpD-like"/>
    <property type="match status" value="1"/>
</dbReference>
<evidence type="ECO:0000259" key="1">
    <source>
        <dbReference type="Pfam" id="PF02627"/>
    </source>
</evidence>
<dbReference type="PANTHER" id="PTHR34846">
    <property type="entry name" value="4-CARBOXYMUCONOLACTONE DECARBOXYLASE FAMILY PROTEIN (AFU_ORTHOLOGUE AFUA_6G11590)"/>
    <property type="match status" value="1"/>
</dbReference>
<dbReference type="InterPro" id="IPR029032">
    <property type="entry name" value="AhpD-like"/>
</dbReference>
<dbReference type="PANTHER" id="PTHR34846:SF10">
    <property type="entry name" value="CYTOPLASMIC PROTEIN"/>
    <property type="match status" value="1"/>
</dbReference>
<comment type="caution">
    <text evidence="2">The sequence shown here is derived from an EMBL/GenBank/DDBJ whole genome shotgun (WGS) entry which is preliminary data.</text>
</comment>
<protein>
    <submittedName>
        <fullName evidence="2">Carboxymuconolactone decarboxylase family protein</fullName>
    </submittedName>
</protein>
<keyword evidence="3" id="KW-1185">Reference proteome</keyword>
<name>A0ABW0IN81_9HYPH</name>
<gene>
    <name evidence="2" type="ORF">ACFPOB_03205</name>
</gene>
<dbReference type="Pfam" id="PF02627">
    <property type="entry name" value="CMD"/>
    <property type="match status" value="1"/>
</dbReference>
<reference evidence="3" key="1">
    <citation type="journal article" date="2019" name="Int. J. Syst. Evol. Microbiol.">
        <title>The Global Catalogue of Microorganisms (GCM) 10K type strain sequencing project: providing services to taxonomists for standard genome sequencing and annotation.</title>
        <authorList>
            <consortium name="The Broad Institute Genomics Platform"/>
            <consortium name="The Broad Institute Genome Sequencing Center for Infectious Disease"/>
            <person name="Wu L."/>
            <person name="Ma J."/>
        </authorList>
    </citation>
    <scope>NUCLEOTIDE SEQUENCE [LARGE SCALE GENOMIC DNA]</scope>
    <source>
        <strain evidence="3">NCAIM B.01391</strain>
    </source>
</reference>
<evidence type="ECO:0000313" key="3">
    <source>
        <dbReference type="Proteomes" id="UP001596053"/>
    </source>
</evidence>
<dbReference type="Proteomes" id="UP001596053">
    <property type="component" value="Unassembled WGS sequence"/>
</dbReference>
<organism evidence="2 3">
    <name type="scientific">Bosea eneae</name>
    <dbReference type="NCBI Taxonomy" id="151454"/>
    <lineage>
        <taxon>Bacteria</taxon>
        <taxon>Pseudomonadati</taxon>
        <taxon>Pseudomonadota</taxon>
        <taxon>Alphaproteobacteria</taxon>
        <taxon>Hyphomicrobiales</taxon>
        <taxon>Boseaceae</taxon>
        <taxon>Bosea</taxon>
    </lineage>
</organism>
<dbReference type="SUPFAM" id="SSF69118">
    <property type="entry name" value="AhpD-like"/>
    <property type="match status" value="1"/>
</dbReference>
<feature type="domain" description="Carboxymuconolactone decarboxylase-like" evidence="1">
    <location>
        <begin position="12"/>
        <end position="93"/>
    </location>
</feature>
<dbReference type="EMBL" id="JBHSLW010000005">
    <property type="protein sequence ID" value="MFC5418566.1"/>
    <property type="molecule type" value="Genomic_DNA"/>
</dbReference>
<dbReference type="InterPro" id="IPR003779">
    <property type="entry name" value="CMD-like"/>
</dbReference>
<dbReference type="RefSeq" id="WP_377795844.1">
    <property type="nucleotide sequence ID" value="NZ_JBHSLW010000005.1"/>
</dbReference>
<accession>A0ABW0IN81</accession>